<dbReference type="AlphaFoldDB" id="A0AAN9AK75"/>
<evidence type="ECO:0000256" key="1">
    <source>
        <dbReference type="ARBA" id="ARBA00005771"/>
    </source>
</evidence>
<evidence type="ECO:0000313" key="4">
    <source>
        <dbReference type="EMBL" id="KAK7088377.1"/>
    </source>
</evidence>
<dbReference type="InterPro" id="IPR000863">
    <property type="entry name" value="Sulfotransferase_dom"/>
</dbReference>
<dbReference type="SUPFAM" id="SSF52540">
    <property type="entry name" value="P-loop containing nucleoside triphosphate hydrolases"/>
    <property type="match status" value="1"/>
</dbReference>
<reference evidence="4 5" key="1">
    <citation type="submission" date="2024-02" db="EMBL/GenBank/DDBJ databases">
        <title>Chromosome-scale genome assembly of the rough periwinkle Littorina saxatilis.</title>
        <authorList>
            <person name="De Jode A."/>
            <person name="Faria R."/>
            <person name="Formenti G."/>
            <person name="Sims Y."/>
            <person name="Smith T.P."/>
            <person name="Tracey A."/>
            <person name="Wood J.M.D."/>
            <person name="Zagrodzka Z.B."/>
            <person name="Johannesson K."/>
            <person name="Butlin R.K."/>
            <person name="Leder E.H."/>
        </authorList>
    </citation>
    <scope>NUCLEOTIDE SEQUENCE [LARGE SCALE GENOMIC DNA]</scope>
    <source>
        <strain evidence="4">Snail1</strain>
        <tissue evidence="4">Muscle</tissue>
    </source>
</reference>
<dbReference type="EMBL" id="JBAMIC010004070">
    <property type="protein sequence ID" value="KAK7088377.1"/>
    <property type="molecule type" value="Genomic_DNA"/>
</dbReference>
<name>A0AAN9AK75_9CAEN</name>
<comment type="caution">
    <text evidence="4">The sequence shown here is derived from an EMBL/GenBank/DDBJ whole genome shotgun (WGS) entry which is preliminary data.</text>
</comment>
<evidence type="ECO:0000259" key="3">
    <source>
        <dbReference type="Pfam" id="PF00685"/>
    </source>
</evidence>
<evidence type="ECO:0000313" key="5">
    <source>
        <dbReference type="Proteomes" id="UP001374579"/>
    </source>
</evidence>
<dbReference type="GO" id="GO:0008146">
    <property type="term" value="F:sulfotransferase activity"/>
    <property type="evidence" value="ECO:0007669"/>
    <property type="project" value="InterPro"/>
</dbReference>
<protein>
    <recommendedName>
        <fullName evidence="3">Sulfotransferase domain-containing protein</fullName>
    </recommendedName>
</protein>
<feature type="domain" description="Sulfotransferase" evidence="3">
    <location>
        <begin position="49"/>
        <end position="280"/>
    </location>
</feature>
<dbReference type="Gene3D" id="3.40.50.300">
    <property type="entry name" value="P-loop containing nucleotide triphosphate hydrolases"/>
    <property type="match status" value="1"/>
</dbReference>
<evidence type="ECO:0000256" key="2">
    <source>
        <dbReference type="ARBA" id="ARBA00022679"/>
    </source>
</evidence>
<dbReference type="PANTHER" id="PTHR11783">
    <property type="entry name" value="SULFOTRANSFERASE SULT"/>
    <property type="match status" value="1"/>
</dbReference>
<dbReference type="Proteomes" id="UP001374579">
    <property type="component" value="Unassembled WGS sequence"/>
</dbReference>
<organism evidence="4 5">
    <name type="scientific">Littorina saxatilis</name>
    <dbReference type="NCBI Taxonomy" id="31220"/>
    <lineage>
        <taxon>Eukaryota</taxon>
        <taxon>Metazoa</taxon>
        <taxon>Spiralia</taxon>
        <taxon>Lophotrochozoa</taxon>
        <taxon>Mollusca</taxon>
        <taxon>Gastropoda</taxon>
        <taxon>Caenogastropoda</taxon>
        <taxon>Littorinimorpha</taxon>
        <taxon>Littorinoidea</taxon>
        <taxon>Littorinidae</taxon>
        <taxon>Littorina</taxon>
    </lineage>
</organism>
<proteinExistence type="inferred from homology"/>
<keyword evidence="5" id="KW-1185">Reference proteome</keyword>
<gene>
    <name evidence="4" type="ORF">V1264_022302</name>
</gene>
<dbReference type="Pfam" id="PF00685">
    <property type="entry name" value="Sulfotransfer_1"/>
    <property type="match status" value="1"/>
</dbReference>
<comment type="similarity">
    <text evidence="1">Belongs to the sulfotransferase 1 family.</text>
</comment>
<dbReference type="InterPro" id="IPR027417">
    <property type="entry name" value="P-loop_NTPase"/>
</dbReference>
<accession>A0AAN9AK75</accession>
<keyword evidence="2" id="KW-0808">Transferase</keyword>
<sequence>MSESTGSEIPTRIDPTKIKMVPYNGMMMPQTYEHPEVYLPKVKNLQLRDSDVMLSTYPKSGTHWLWRVLDMLVHGSAEYGDRVIDNTVLDFMPTEVIDKAESPRILLTHLPFDLLPEKLKDGRVKVVHVYRHPKAVLVSLFFQMMKVGHIPDMTLETLMNMMASGKAPMKSQSYYFDTVQEYEKSNPNVSIFHLAYEDMKEDPVSSIKKLAAHLNVEASDELCSQIAEAVTFNNQKKEEEKRAPADQNAMNFYRKGEASGWKNHLTVAQSERMDQMMRERAPTCPFFRRYCSSD</sequence>